<evidence type="ECO:0000313" key="4">
    <source>
        <dbReference type="Proteomes" id="UP000007844"/>
    </source>
</evidence>
<protein>
    <submittedName>
        <fullName evidence="3">DNA sulfur modification protein DndD</fullName>
    </submittedName>
</protein>
<dbReference type="eggNOG" id="COG0419">
    <property type="taxonomic scope" value="Bacteria"/>
</dbReference>
<dbReference type="PANTHER" id="PTHR32114:SF2">
    <property type="entry name" value="ABC TRANSPORTER ABCH.3"/>
    <property type="match status" value="1"/>
</dbReference>
<sequence>MILGTLSLTNFGVYAGTQSIDLAPADRKRPIILIGGLNGSGKTSLLTAIRIALFGKRSIQFHKEQGSYERLLRRFVHDNAQGEASVALSFATYNLGEREDYGICRSWKAKSDGKVQEQFEATRNGLHDQVLTTTWDDFIDALLPASIAHLFFFDGETVGEMANAEGAQSLLRTGVSALLGIDMLDRLNEDLAFLIQKRSKESQDSETKAKLASLEQDLQDLARQKGELESEKATADEELAALTVRFTEADNRLKETGASLFLERKSLGEELQSAKTDFEAVQAELVELAAGPLPLALVPDLLADVREQDQKEQQALQSNLILDVLEQRDEQILSLLTGTPEASIKAISSFLQGDREKRKQLASEEVYLHLTPEAQELLSELDEVLKQEISKAGELVVRYEQAEERLRNAERKLAMVPPEANVADVIQQRVKVQKDVQAAMDRCTNLAKKVEQNAGIITFRQAERDRIIRRLGAAQVEGNEGARIVRYANKARTILDAFSGRVLERAISNLEELILKSLEQLLRKEDYITGLHIDRGSFALTLRYRDGQELDLDRLSAGESQLVIIAILWGLKKASGRPLPVIIDTPLGRLDSHHRDNLLQNYFPDVSHQVVLLSTDTEVVKEDLPHLQPYLDKSFALEYDSEKQVTTITQGYFHAG</sequence>
<accession>F3YZA0</accession>
<keyword evidence="1" id="KW-0175">Coiled coil</keyword>
<feature type="domain" description="Rad50/SbcC-type AAA" evidence="2">
    <location>
        <begin position="6"/>
        <end position="254"/>
    </location>
</feature>
<dbReference type="RefSeq" id="WP_014260551.1">
    <property type="nucleotide sequence ID" value="NC_016629.1"/>
</dbReference>
<dbReference type="InterPro" id="IPR027417">
    <property type="entry name" value="P-loop_NTPase"/>
</dbReference>
<organism evidence="3 4">
    <name type="scientific">Desulfocurvibacter africanus subsp. africanus str. Walvis Bay</name>
    <dbReference type="NCBI Taxonomy" id="690850"/>
    <lineage>
        <taxon>Bacteria</taxon>
        <taxon>Pseudomonadati</taxon>
        <taxon>Thermodesulfobacteriota</taxon>
        <taxon>Desulfovibrionia</taxon>
        <taxon>Desulfovibrionales</taxon>
        <taxon>Desulfovibrionaceae</taxon>
        <taxon>Desulfocurvibacter</taxon>
    </lineage>
</organism>
<gene>
    <name evidence="3" type="ORF">Desaf_2534</name>
</gene>
<dbReference type="EMBL" id="CP003221">
    <property type="protein sequence ID" value="EGJ50856.1"/>
    <property type="molecule type" value="Genomic_DNA"/>
</dbReference>
<evidence type="ECO:0000256" key="1">
    <source>
        <dbReference type="SAM" id="Coils"/>
    </source>
</evidence>
<reference evidence="3 4" key="1">
    <citation type="journal article" date="2011" name="J. Bacteriol.">
        <title>Genome sequence of the mercury-methylating and pleomorphic Desulfovibrio africanus Strain Walvis Bay.</title>
        <authorList>
            <person name="Brown S.D."/>
            <person name="Wall J.D."/>
            <person name="Kucken A.M."/>
            <person name="Gilmour C.C."/>
            <person name="Podar M."/>
            <person name="Brandt C.C."/>
            <person name="Teshima H."/>
            <person name="Detter J.C."/>
            <person name="Han C.S."/>
            <person name="Land M.L."/>
            <person name="Lucas S."/>
            <person name="Han J."/>
            <person name="Pennacchio L."/>
            <person name="Nolan M."/>
            <person name="Pitluck S."/>
            <person name="Woyke T."/>
            <person name="Goodwin L."/>
            <person name="Palumbo A.V."/>
            <person name="Elias D.A."/>
        </authorList>
    </citation>
    <scope>NUCLEOTIDE SEQUENCE [LARGE SCALE GENOMIC DNA]</scope>
    <source>
        <strain evidence="3 4">Walvis Bay</strain>
    </source>
</reference>
<dbReference type="AlphaFoldDB" id="F3YZA0"/>
<dbReference type="PANTHER" id="PTHR32114">
    <property type="entry name" value="ABC TRANSPORTER ABCH.3"/>
    <property type="match status" value="1"/>
</dbReference>
<dbReference type="Pfam" id="PF13476">
    <property type="entry name" value="AAA_23"/>
    <property type="match status" value="1"/>
</dbReference>
<dbReference type="STRING" id="690850.Desaf_2534"/>
<dbReference type="REBASE" id="312732">
    <property type="entry name" value="M.DafWBDndDP"/>
</dbReference>
<dbReference type="SUPFAM" id="SSF52540">
    <property type="entry name" value="P-loop containing nucleoside triphosphate hydrolases"/>
    <property type="match status" value="1"/>
</dbReference>
<proteinExistence type="predicted"/>
<name>F3YZA0_DESAF</name>
<dbReference type="InterPro" id="IPR038729">
    <property type="entry name" value="Rad50/SbcC_AAA"/>
</dbReference>
<dbReference type="HOGENOM" id="CLU_024631_0_0_7"/>
<dbReference type="InterPro" id="IPR017599">
    <property type="entry name" value="DNA_S_DndD"/>
</dbReference>
<feature type="coiled-coil region" evidence="1">
    <location>
        <begin position="184"/>
        <end position="284"/>
    </location>
</feature>
<keyword evidence="4" id="KW-1185">Reference proteome</keyword>
<dbReference type="GO" id="GO:0016887">
    <property type="term" value="F:ATP hydrolysis activity"/>
    <property type="evidence" value="ECO:0007669"/>
    <property type="project" value="InterPro"/>
</dbReference>
<dbReference type="Gene3D" id="3.40.50.300">
    <property type="entry name" value="P-loop containing nucleotide triphosphate hydrolases"/>
    <property type="match status" value="2"/>
</dbReference>
<dbReference type="KEGG" id="daf:Desaf_2534"/>
<dbReference type="GO" id="GO:0006302">
    <property type="term" value="P:double-strand break repair"/>
    <property type="evidence" value="ECO:0007669"/>
    <property type="project" value="InterPro"/>
</dbReference>
<evidence type="ECO:0000313" key="3">
    <source>
        <dbReference type="EMBL" id="EGJ50856.1"/>
    </source>
</evidence>
<evidence type="ECO:0000259" key="2">
    <source>
        <dbReference type="Pfam" id="PF13476"/>
    </source>
</evidence>
<dbReference type="NCBIfam" id="TIGR03185">
    <property type="entry name" value="DNA_S_dndD"/>
    <property type="match status" value="1"/>
</dbReference>
<dbReference type="Proteomes" id="UP000007844">
    <property type="component" value="Chromosome"/>
</dbReference>